<evidence type="ECO:0000256" key="4">
    <source>
        <dbReference type="ARBA" id="ARBA00023054"/>
    </source>
</evidence>
<dbReference type="FunFam" id="2.30.310.10:FF:000003">
    <property type="entry name" value="Zinc knuckle domain containing protein"/>
    <property type="match status" value="1"/>
</dbReference>
<feature type="region of interest" description="Disordered" evidence="7">
    <location>
        <begin position="182"/>
        <end position="202"/>
    </location>
</feature>
<evidence type="ECO:0000256" key="3">
    <source>
        <dbReference type="ARBA" id="ARBA00022490"/>
    </source>
</evidence>
<dbReference type="GO" id="GO:1990112">
    <property type="term" value="C:RQC complex"/>
    <property type="evidence" value="ECO:0007669"/>
    <property type="project" value="TreeGrafter"/>
</dbReference>
<dbReference type="InterPro" id="IPR051608">
    <property type="entry name" value="RQC_Subunit_NEMF"/>
</dbReference>
<dbReference type="OrthoDB" id="207084at2759"/>
<feature type="compositionally biased region" description="Acidic residues" evidence="7">
    <location>
        <begin position="988"/>
        <end position="998"/>
    </location>
</feature>
<evidence type="ECO:0000256" key="2">
    <source>
        <dbReference type="ARBA" id="ARBA00008318"/>
    </source>
</evidence>
<evidence type="ECO:0000256" key="7">
    <source>
        <dbReference type="SAM" id="MobiDB-lite"/>
    </source>
</evidence>
<dbReference type="Proteomes" id="UP000800235">
    <property type="component" value="Unassembled WGS sequence"/>
</dbReference>
<protein>
    <recommendedName>
        <fullName evidence="5">Ribosome quality control complex subunit 2</fullName>
    </recommendedName>
</protein>
<feature type="region of interest" description="Disordered" evidence="7">
    <location>
        <begin position="936"/>
        <end position="1000"/>
    </location>
</feature>
<evidence type="ECO:0000313" key="11">
    <source>
        <dbReference type="Proteomes" id="UP000800235"/>
    </source>
</evidence>
<name>A0A9P4P119_9PEZI</name>
<feature type="compositionally biased region" description="Acidic residues" evidence="7">
    <location>
        <begin position="786"/>
        <end position="798"/>
    </location>
</feature>
<dbReference type="AlphaFoldDB" id="A0A9P4P119"/>
<dbReference type="InterPro" id="IPR021846">
    <property type="entry name" value="NFACT-C"/>
</dbReference>
<evidence type="ECO:0000259" key="8">
    <source>
        <dbReference type="Pfam" id="PF05670"/>
    </source>
</evidence>
<feature type="coiled-coil region" evidence="6">
    <location>
        <begin position="340"/>
        <end position="367"/>
    </location>
</feature>
<comment type="similarity">
    <text evidence="2">Belongs to the NEMF family.</text>
</comment>
<feature type="compositionally biased region" description="Gly residues" evidence="7">
    <location>
        <begin position="715"/>
        <end position="724"/>
    </location>
</feature>
<feature type="domain" description="NFACT RNA-binding" evidence="8">
    <location>
        <begin position="559"/>
        <end position="671"/>
    </location>
</feature>
<feature type="compositionally biased region" description="Acidic residues" evidence="7">
    <location>
        <begin position="727"/>
        <end position="745"/>
    </location>
</feature>
<sequence>MKQRFSSLDVKVIAHELSTTLTHLRISNIYDLSSRIFLLKFQKPDTKHQLIIDSGFRCHLTSFVRTTATAPSPFVARLRKSLKSRRVTKVSQVGTDRIIEFEFSDGAYRLFLEFYAGGNIVLTDKELMVLALLRNVSEGEEHERLRVGVLYDLEGRQNYGGVPELTVERVRVGLQKSLDRLKQQGGEGEGAGKKGKKNTKDGLRKALAQSINEFPPMLVDHAMKVRDFDSTLKVEDVLQNDELLEKLLGVFQEAQKTIEYITGEETVKGYILAKGGPKQIVEGSEAKAIPGLKYDDFHPFKPKQFEEDENITFLEFDGFNKTVDEFFSSIEGQKLESRLHEREEAARKKLQQTKQDHQKRIGGLQQVQELNVRKAEAISANVERVEEAQAAVNGLVAQGMDWVDIARLIEAEQGRNNPVAQLIKLPLKLHENTITLLLGEAEAQNNDDSDSVASETESESSSEEDDDEEEPSSKTRKPPKTPQSTILAIEIDLSLSAWTNASQYYDQKKSAVVKEAKTTESSTIALKSAERKIAADLKKGLNKEKEILRPVRKAFWFEKFHYFISSDGYLVLGGKDAQQNEMLYKRYLRKGDIYVCADVNGAGSVVIKNDPSTPDAPIPPSTLSQAGTLSVVSSSAWDSKAIMSAWWVNYDQVSKTAPATGEFLAPGNFAIGGKKNFLPPAQMLLGFAVMFQISEESKGNHQKHRLREPQKGDGEAGFGSFGGGAEKDDDAAPEQDGSDDDEDFPDATLDAGKADSDDEDFPDAKLDTSKGDTDAEDTSTTKPAEAESDSENSDDDDTIPTNNPLQFNYSSARDVQNHDSEEADENEENAAQAEDNANVSVADSETATKTTSRHLSARERRLLRSGQDPSQHPSTQTDDSHDDGTDTGAPSVTTNAANKTKPLPRGKRSKQKKAAAKYAYQDEEDRALAMRILGSKSGQEEAAVLAEAKRAKEAEDAANKQRRREQHLKTQAIGKAEEEARRAALAGEADDNDGEDNEDSTRLTLLGLDQFIGRPLPGDELIAAIPICAPWSALGKYKYKTKLQPGSMKKGKAVNEILFKWTTAGANPKFVDKTSQDSERIWPREMELLRGVKGTEVNGVVPVTKVRVMMGGGGGSGGGGGANGASGKGKGNGKTGGRGGRGSKKKR</sequence>
<comment type="caution">
    <text evidence="10">The sequence shown here is derived from an EMBL/GenBank/DDBJ whole genome shotgun (WGS) entry which is preliminary data.</text>
</comment>
<dbReference type="PANTHER" id="PTHR15239">
    <property type="entry name" value="NUCLEAR EXPORT MEDIATOR FACTOR NEMF"/>
    <property type="match status" value="1"/>
</dbReference>
<dbReference type="GO" id="GO:0072344">
    <property type="term" value="P:rescue of stalled ribosome"/>
    <property type="evidence" value="ECO:0007669"/>
    <property type="project" value="TreeGrafter"/>
</dbReference>
<proteinExistence type="inferred from homology"/>
<dbReference type="Pfam" id="PF11923">
    <property type="entry name" value="NFACT-C"/>
    <property type="match status" value="1"/>
</dbReference>
<evidence type="ECO:0000256" key="6">
    <source>
        <dbReference type="SAM" id="Coils"/>
    </source>
</evidence>
<dbReference type="InterPro" id="IPR008532">
    <property type="entry name" value="NFACT_RNA-bd"/>
</dbReference>
<dbReference type="GO" id="GO:1990116">
    <property type="term" value="P:ribosome-associated ubiquitin-dependent protein catabolic process"/>
    <property type="evidence" value="ECO:0007669"/>
    <property type="project" value="TreeGrafter"/>
</dbReference>
<feature type="compositionally biased region" description="Acidic residues" evidence="7">
    <location>
        <begin position="445"/>
        <end position="470"/>
    </location>
</feature>
<evidence type="ECO:0000259" key="9">
    <source>
        <dbReference type="Pfam" id="PF11923"/>
    </source>
</evidence>
<feature type="compositionally biased region" description="Polar residues" evidence="7">
    <location>
        <begin position="799"/>
        <end position="814"/>
    </location>
</feature>
<evidence type="ECO:0000256" key="5">
    <source>
        <dbReference type="ARBA" id="ARBA00070414"/>
    </source>
</evidence>
<dbReference type="Pfam" id="PF05833">
    <property type="entry name" value="NFACT_N"/>
    <property type="match status" value="1"/>
</dbReference>
<feature type="region of interest" description="Disordered" evidence="7">
    <location>
        <begin position="1112"/>
        <end position="1147"/>
    </location>
</feature>
<dbReference type="EMBL" id="MU007011">
    <property type="protein sequence ID" value="KAF2436240.1"/>
    <property type="molecule type" value="Genomic_DNA"/>
</dbReference>
<dbReference type="GO" id="GO:0043023">
    <property type="term" value="F:ribosomal large subunit binding"/>
    <property type="evidence" value="ECO:0007669"/>
    <property type="project" value="TreeGrafter"/>
</dbReference>
<dbReference type="Gene3D" id="2.30.310.10">
    <property type="entry name" value="ibrinogen binding protein from staphylococcus aureus domain"/>
    <property type="match status" value="1"/>
</dbReference>
<keyword evidence="3" id="KW-0963">Cytoplasm</keyword>
<comment type="subcellular location">
    <subcellularLocation>
        <location evidence="1">Cytoplasm</location>
    </subcellularLocation>
</comment>
<dbReference type="Pfam" id="PF05670">
    <property type="entry name" value="NFACT-R_1"/>
    <property type="match status" value="1"/>
</dbReference>
<keyword evidence="4 6" id="KW-0175">Coiled coil</keyword>
<feature type="compositionally biased region" description="Low complexity" evidence="7">
    <location>
        <begin position="829"/>
        <end position="838"/>
    </location>
</feature>
<feature type="compositionally biased region" description="Basic residues" evidence="7">
    <location>
        <begin position="902"/>
        <end position="915"/>
    </location>
</feature>
<reference evidence="10" key="1">
    <citation type="journal article" date="2020" name="Stud. Mycol.">
        <title>101 Dothideomycetes genomes: a test case for predicting lifestyles and emergence of pathogens.</title>
        <authorList>
            <person name="Haridas S."/>
            <person name="Albert R."/>
            <person name="Binder M."/>
            <person name="Bloem J."/>
            <person name="Labutti K."/>
            <person name="Salamov A."/>
            <person name="Andreopoulos B."/>
            <person name="Baker S."/>
            <person name="Barry K."/>
            <person name="Bills G."/>
            <person name="Bluhm B."/>
            <person name="Cannon C."/>
            <person name="Castanera R."/>
            <person name="Culley D."/>
            <person name="Daum C."/>
            <person name="Ezra D."/>
            <person name="Gonzalez J."/>
            <person name="Henrissat B."/>
            <person name="Kuo A."/>
            <person name="Liang C."/>
            <person name="Lipzen A."/>
            <person name="Lutzoni F."/>
            <person name="Magnuson J."/>
            <person name="Mondo S."/>
            <person name="Nolan M."/>
            <person name="Ohm R."/>
            <person name="Pangilinan J."/>
            <person name="Park H.-J."/>
            <person name="Ramirez L."/>
            <person name="Alfaro M."/>
            <person name="Sun H."/>
            <person name="Tritt A."/>
            <person name="Yoshinaga Y."/>
            <person name="Zwiers L.-H."/>
            <person name="Turgeon B."/>
            <person name="Goodwin S."/>
            <person name="Spatafora J."/>
            <person name="Crous P."/>
            <person name="Grigoriev I."/>
        </authorList>
    </citation>
    <scope>NUCLEOTIDE SEQUENCE</scope>
    <source>
        <strain evidence="10">CBS 130266</strain>
    </source>
</reference>
<feature type="compositionally biased region" description="Basic and acidic residues" evidence="7">
    <location>
        <begin position="762"/>
        <end position="773"/>
    </location>
</feature>
<accession>A0A9P4P119</accession>
<dbReference type="PANTHER" id="PTHR15239:SF6">
    <property type="entry name" value="RIBOSOME QUALITY CONTROL COMPLEX SUBUNIT NEMF"/>
    <property type="match status" value="1"/>
</dbReference>
<organism evidence="10 11">
    <name type="scientific">Tothia fuscella</name>
    <dbReference type="NCBI Taxonomy" id="1048955"/>
    <lineage>
        <taxon>Eukaryota</taxon>
        <taxon>Fungi</taxon>
        <taxon>Dikarya</taxon>
        <taxon>Ascomycota</taxon>
        <taxon>Pezizomycotina</taxon>
        <taxon>Dothideomycetes</taxon>
        <taxon>Pleosporomycetidae</taxon>
        <taxon>Venturiales</taxon>
        <taxon>Cylindrosympodiaceae</taxon>
        <taxon>Tothia</taxon>
    </lineage>
</organism>
<feature type="region of interest" description="Disordered" evidence="7">
    <location>
        <begin position="699"/>
        <end position="924"/>
    </location>
</feature>
<gene>
    <name evidence="10" type="ORF">EJ08DRAFT_624877</name>
</gene>
<feature type="compositionally biased region" description="Basic and acidic residues" evidence="7">
    <location>
        <begin position="947"/>
        <end position="959"/>
    </location>
</feature>
<feature type="compositionally biased region" description="Gly residues" evidence="7">
    <location>
        <begin position="1112"/>
        <end position="1140"/>
    </location>
</feature>
<evidence type="ECO:0000313" key="10">
    <source>
        <dbReference type="EMBL" id="KAF2436240.1"/>
    </source>
</evidence>
<feature type="region of interest" description="Disordered" evidence="7">
    <location>
        <begin position="440"/>
        <end position="483"/>
    </location>
</feature>
<dbReference type="GO" id="GO:0000049">
    <property type="term" value="F:tRNA binding"/>
    <property type="evidence" value="ECO:0007669"/>
    <property type="project" value="TreeGrafter"/>
</dbReference>
<evidence type="ECO:0000256" key="1">
    <source>
        <dbReference type="ARBA" id="ARBA00004496"/>
    </source>
</evidence>
<feature type="compositionally biased region" description="Polar residues" evidence="7">
    <location>
        <begin position="839"/>
        <end position="854"/>
    </location>
</feature>
<keyword evidence="11" id="KW-1185">Reference proteome</keyword>
<dbReference type="GO" id="GO:0005737">
    <property type="term" value="C:cytoplasm"/>
    <property type="evidence" value="ECO:0007669"/>
    <property type="project" value="UniProtKB-SubCell"/>
</dbReference>
<feature type="domain" description="NFACT protein C-terminal" evidence="9">
    <location>
        <begin position="1008"/>
        <end position="1109"/>
    </location>
</feature>